<keyword evidence="5" id="KW-0819">tRNA processing</keyword>
<dbReference type="EMBL" id="PEUA01000012">
    <property type="protein sequence ID" value="PIV43416.1"/>
    <property type="molecule type" value="Genomic_DNA"/>
</dbReference>
<evidence type="ECO:0000256" key="4">
    <source>
        <dbReference type="ARBA" id="ARBA00022490"/>
    </source>
</evidence>
<dbReference type="PANTHER" id="PTHR33540">
    <property type="entry name" value="TRNA THREONYLCARBAMOYLADENOSINE BIOSYNTHESIS PROTEIN TSAE"/>
    <property type="match status" value="1"/>
</dbReference>
<name>A0A2M7D8G8_9BACT</name>
<keyword evidence="7" id="KW-0547">Nucleotide-binding</keyword>
<comment type="caution">
    <text evidence="11">The sequence shown here is derived from an EMBL/GenBank/DDBJ whole genome shotgun (WGS) entry which is preliminary data.</text>
</comment>
<evidence type="ECO:0000256" key="3">
    <source>
        <dbReference type="ARBA" id="ARBA00019010"/>
    </source>
</evidence>
<keyword evidence="6" id="KW-0479">Metal-binding</keyword>
<organism evidence="11 12">
    <name type="scientific">Candidatus Nealsonbacteria bacterium CG02_land_8_20_14_3_00_40_11</name>
    <dbReference type="NCBI Taxonomy" id="1974700"/>
    <lineage>
        <taxon>Bacteria</taxon>
        <taxon>Candidatus Nealsoniibacteriota</taxon>
    </lineage>
</organism>
<keyword evidence="8" id="KW-0067">ATP-binding</keyword>
<dbReference type="Proteomes" id="UP000230304">
    <property type="component" value="Unassembled WGS sequence"/>
</dbReference>
<evidence type="ECO:0000256" key="7">
    <source>
        <dbReference type="ARBA" id="ARBA00022741"/>
    </source>
</evidence>
<evidence type="ECO:0000256" key="2">
    <source>
        <dbReference type="ARBA" id="ARBA00007599"/>
    </source>
</evidence>
<dbReference type="GO" id="GO:0002949">
    <property type="term" value="P:tRNA threonylcarbamoyladenosine modification"/>
    <property type="evidence" value="ECO:0007669"/>
    <property type="project" value="InterPro"/>
</dbReference>
<dbReference type="GO" id="GO:0016740">
    <property type="term" value="F:transferase activity"/>
    <property type="evidence" value="ECO:0007669"/>
    <property type="project" value="UniProtKB-KW"/>
</dbReference>
<dbReference type="GO" id="GO:0005737">
    <property type="term" value="C:cytoplasm"/>
    <property type="evidence" value="ECO:0007669"/>
    <property type="project" value="UniProtKB-SubCell"/>
</dbReference>
<comment type="similarity">
    <text evidence="2">Belongs to the TsaE family.</text>
</comment>
<keyword evidence="11" id="KW-0808">Transferase</keyword>
<dbReference type="GO" id="GO:0046872">
    <property type="term" value="F:metal ion binding"/>
    <property type="evidence" value="ECO:0007669"/>
    <property type="project" value="UniProtKB-KW"/>
</dbReference>
<protein>
    <recommendedName>
        <fullName evidence="3">tRNA threonylcarbamoyladenosine biosynthesis protein TsaE</fullName>
    </recommendedName>
    <alternativeName>
        <fullName evidence="10">t(6)A37 threonylcarbamoyladenosine biosynthesis protein TsaE</fullName>
    </alternativeName>
</protein>
<evidence type="ECO:0000256" key="9">
    <source>
        <dbReference type="ARBA" id="ARBA00022842"/>
    </source>
</evidence>
<dbReference type="SUPFAM" id="SSF52540">
    <property type="entry name" value="P-loop containing nucleoside triphosphate hydrolases"/>
    <property type="match status" value="1"/>
</dbReference>
<keyword evidence="4" id="KW-0963">Cytoplasm</keyword>
<dbReference type="Pfam" id="PF02367">
    <property type="entry name" value="TsaE"/>
    <property type="match status" value="1"/>
</dbReference>
<sequence length="151" mass="17188">MKIEYLTENPTQTKKIGEILAKKILKTRIGTRALVLGLEGDLGGGKTTFLQGFAKGLGVKEKITSPTFVIIKRFHIPSSIFHDFYHIDCYRIRKAKEIFDLGFKEMISNPRHIVAIEWADRIKKILPKNVLSLKFGFVGKTSRKITIQSQK</sequence>
<dbReference type="InterPro" id="IPR003442">
    <property type="entry name" value="T6A_TsaE"/>
</dbReference>
<dbReference type="GO" id="GO:0005524">
    <property type="term" value="F:ATP binding"/>
    <property type="evidence" value="ECO:0007669"/>
    <property type="project" value="UniProtKB-KW"/>
</dbReference>
<gene>
    <name evidence="11" type="ORF">COS26_00565</name>
</gene>
<evidence type="ECO:0000313" key="11">
    <source>
        <dbReference type="EMBL" id="PIV43416.1"/>
    </source>
</evidence>
<dbReference type="AlphaFoldDB" id="A0A2M7D8G8"/>
<proteinExistence type="inferred from homology"/>
<evidence type="ECO:0000256" key="10">
    <source>
        <dbReference type="ARBA" id="ARBA00032441"/>
    </source>
</evidence>
<dbReference type="NCBIfam" id="TIGR00150">
    <property type="entry name" value="T6A_YjeE"/>
    <property type="match status" value="1"/>
</dbReference>
<accession>A0A2M7D8G8</accession>
<evidence type="ECO:0000256" key="8">
    <source>
        <dbReference type="ARBA" id="ARBA00022840"/>
    </source>
</evidence>
<dbReference type="PANTHER" id="PTHR33540:SF2">
    <property type="entry name" value="TRNA THREONYLCARBAMOYLADENOSINE BIOSYNTHESIS PROTEIN TSAE"/>
    <property type="match status" value="1"/>
</dbReference>
<dbReference type="InterPro" id="IPR027417">
    <property type="entry name" value="P-loop_NTPase"/>
</dbReference>
<reference evidence="12" key="1">
    <citation type="submission" date="2017-09" db="EMBL/GenBank/DDBJ databases">
        <title>Depth-based differentiation of microbial function through sediment-hosted aquifers and enrichment of novel symbionts in the deep terrestrial subsurface.</title>
        <authorList>
            <person name="Probst A.J."/>
            <person name="Ladd B."/>
            <person name="Jarett J.K."/>
            <person name="Geller-Mcgrath D.E."/>
            <person name="Sieber C.M.K."/>
            <person name="Emerson J.B."/>
            <person name="Anantharaman K."/>
            <person name="Thomas B.C."/>
            <person name="Malmstrom R."/>
            <person name="Stieglmeier M."/>
            <person name="Klingl A."/>
            <person name="Woyke T."/>
            <person name="Ryan C.M."/>
            <person name="Banfield J.F."/>
        </authorList>
    </citation>
    <scope>NUCLEOTIDE SEQUENCE [LARGE SCALE GENOMIC DNA]</scope>
</reference>
<keyword evidence="9" id="KW-0460">Magnesium</keyword>
<evidence type="ECO:0000256" key="6">
    <source>
        <dbReference type="ARBA" id="ARBA00022723"/>
    </source>
</evidence>
<comment type="subcellular location">
    <subcellularLocation>
        <location evidence="1">Cytoplasm</location>
    </subcellularLocation>
</comment>
<evidence type="ECO:0000313" key="12">
    <source>
        <dbReference type="Proteomes" id="UP000230304"/>
    </source>
</evidence>
<evidence type="ECO:0000256" key="1">
    <source>
        <dbReference type="ARBA" id="ARBA00004496"/>
    </source>
</evidence>
<evidence type="ECO:0000256" key="5">
    <source>
        <dbReference type="ARBA" id="ARBA00022694"/>
    </source>
</evidence>
<dbReference type="Gene3D" id="3.40.50.300">
    <property type="entry name" value="P-loop containing nucleotide triphosphate hydrolases"/>
    <property type="match status" value="1"/>
</dbReference>